<proteinExistence type="inferred from homology"/>
<evidence type="ECO:0000313" key="7">
    <source>
        <dbReference type="EnsemblMetazoa" id="PPA46883.1"/>
    </source>
</evidence>
<name>A0A8R1Z939_PRIPA</name>
<comment type="function">
    <text evidence="6">Component of the Mediator complex, a coactivator involved in the regulated transcription of nearly all RNA polymerase II-dependent genes. Mediator functions as a bridge to convey information from gene-specific regulatory proteins to the basal RNA polymerase II transcription machinery. Mediator is recruited to promoters by direct interactions with regulatory proteins and serves as a scaffold for the assembly of a functional preinitiation complex with RNA polymerase II and the general transcription factors.</text>
</comment>
<keyword evidence="6" id="KW-0010">Activator</keyword>
<dbReference type="Proteomes" id="UP000005239">
    <property type="component" value="Unassembled WGS sequence"/>
</dbReference>
<evidence type="ECO:0000256" key="1">
    <source>
        <dbReference type="ARBA" id="ARBA00004123"/>
    </source>
</evidence>
<evidence type="ECO:0000256" key="4">
    <source>
        <dbReference type="ARBA" id="ARBA00023242"/>
    </source>
</evidence>
<dbReference type="PANTHER" id="PTHR12465:SF0">
    <property type="entry name" value="MEDIATOR OF RNA POLYMERASE II TRANSCRIPTION SUBUNIT 20"/>
    <property type="match status" value="1"/>
</dbReference>
<dbReference type="InterPro" id="IPR013921">
    <property type="entry name" value="Mediator_Med20"/>
</dbReference>
<dbReference type="GO" id="GO:0006357">
    <property type="term" value="P:regulation of transcription by RNA polymerase II"/>
    <property type="evidence" value="ECO:0007669"/>
    <property type="project" value="InterPro"/>
</dbReference>
<comment type="subunit">
    <text evidence="6">Component of the Mediator complex.</text>
</comment>
<evidence type="ECO:0000256" key="5">
    <source>
        <dbReference type="ARBA" id="ARBA00031954"/>
    </source>
</evidence>
<dbReference type="OrthoDB" id="1854899at2759"/>
<organism evidence="7 8">
    <name type="scientific">Pristionchus pacificus</name>
    <name type="common">Parasitic nematode worm</name>
    <dbReference type="NCBI Taxonomy" id="54126"/>
    <lineage>
        <taxon>Eukaryota</taxon>
        <taxon>Metazoa</taxon>
        <taxon>Ecdysozoa</taxon>
        <taxon>Nematoda</taxon>
        <taxon>Chromadorea</taxon>
        <taxon>Rhabditida</taxon>
        <taxon>Rhabditina</taxon>
        <taxon>Diplogasteromorpha</taxon>
        <taxon>Diplogasteroidea</taxon>
        <taxon>Neodiplogasteridae</taxon>
        <taxon>Pristionchus</taxon>
    </lineage>
</organism>
<dbReference type="GO" id="GO:0016592">
    <property type="term" value="C:mediator complex"/>
    <property type="evidence" value="ECO:0007669"/>
    <property type="project" value="InterPro"/>
</dbReference>
<evidence type="ECO:0000256" key="2">
    <source>
        <dbReference type="ARBA" id="ARBA00010743"/>
    </source>
</evidence>
<keyword evidence="4 6" id="KW-0539">Nucleus</keyword>
<dbReference type="PANTHER" id="PTHR12465">
    <property type="entry name" value="UBIQUITIN SPECIFIC PROTEASE HOMOLOG 49"/>
    <property type="match status" value="1"/>
</dbReference>
<evidence type="ECO:0000313" key="8">
    <source>
        <dbReference type="Proteomes" id="UP000005239"/>
    </source>
</evidence>
<keyword evidence="6" id="KW-0805">Transcription regulation</keyword>
<dbReference type="AlphaFoldDB" id="A0A8R1Z939"/>
<gene>
    <name evidence="7" type="primary">WBGene00304662</name>
    <name evidence="6" type="synonym">MED20</name>
</gene>
<comment type="subcellular location">
    <subcellularLocation>
        <location evidence="1 6">Nucleus</location>
    </subcellularLocation>
</comment>
<evidence type="ECO:0000256" key="6">
    <source>
        <dbReference type="RuleBase" id="RU364152"/>
    </source>
</evidence>
<dbReference type="EnsemblMetazoa" id="PPA46883.1">
    <property type="protein sequence ID" value="PPA46883.1"/>
    <property type="gene ID" value="WBGene00304662"/>
</dbReference>
<reference evidence="7" key="2">
    <citation type="submission" date="2022-06" db="UniProtKB">
        <authorList>
            <consortium name="EnsemblMetazoa"/>
        </authorList>
    </citation>
    <scope>IDENTIFICATION</scope>
    <source>
        <strain evidence="7">PS312</strain>
    </source>
</reference>
<accession>A0A8R1Z939</accession>
<dbReference type="Pfam" id="PF08612">
    <property type="entry name" value="Med20"/>
    <property type="match status" value="1"/>
</dbReference>
<sequence>MGVSWVLELFDTSTVTIETKLIVAGAELVGGYTVDSTPYKPSEQGISHFYLLHHSQFPQSAFSIAHQDTYKCSPRASHDRGFDLILHKLNVGLQADTAGKFEVAGNELKLQDFRIRIGLATQNTIAKGVIVEVEYSPSSVVTQAMPVLTEFIEHFFPDSVESKPEVLKKTAPEPYSALETLYQYSLLFSVMRKRAN</sequence>
<protein>
    <recommendedName>
        <fullName evidence="3 6">Mediator of RNA polymerase II transcription subunit 20</fullName>
    </recommendedName>
    <alternativeName>
        <fullName evidence="5 6">Mediator complex subunit 20</fullName>
    </alternativeName>
</protein>
<keyword evidence="6" id="KW-0804">Transcription</keyword>
<keyword evidence="8" id="KW-1185">Reference proteome</keyword>
<reference evidence="8" key="1">
    <citation type="journal article" date="2008" name="Nat. Genet.">
        <title>The Pristionchus pacificus genome provides a unique perspective on nematode lifestyle and parasitism.</title>
        <authorList>
            <person name="Dieterich C."/>
            <person name="Clifton S.W."/>
            <person name="Schuster L.N."/>
            <person name="Chinwalla A."/>
            <person name="Delehaunty K."/>
            <person name="Dinkelacker I."/>
            <person name="Fulton L."/>
            <person name="Fulton R."/>
            <person name="Godfrey J."/>
            <person name="Minx P."/>
            <person name="Mitreva M."/>
            <person name="Roeseler W."/>
            <person name="Tian H."/>
            <person name="Witte H."/>
            <person name="Yang S.P."/>
            <person name="Wilson R.K."/>
            <person name="Sommer R.J."/>
        </authorList>
    </citation>
    <scope>NUCLEOTIDE SEQUENCE [LARGE SCALE GENOMIC DNA]</scope>
    <source>
        <strain evidence="8">PS312</strain>
    </source>
</reference>
<dbReference type="GO" id="GO:0003712">
    <property type="term" value="F:transcription coregulator activity"/>
    <property type="evidence" value="ECO:0007669"/>
    <property type="project" value="InterPro"/>
</dbReference>
<evidence type="ECO:0000256" key="3">
    <source>
        <dbReference type="ARBA" id="ARBA00019690"/>
    </source>
</evidence>
<comment type="similarity">
    <text evidence="2 6">Belongs to the Mediator complex subunit 20 family.</text>
</comment>